<dbReference type="InterPro" id="IPR006638">
    <property type="entry name" value="Elp3/MiaA/NifB-like_rSAM"/>
</dbReference>
<evidence type="ECO:0000256" key="4">
    <source>
        <dbReference type="ARBA" id="ARBA00011245"/>
    </source>
</evidence>
<dbReference type="EMBL" id="JAXIVU010000018">
    <property type="protein sequence ID" value="MDY7220108.1"/>
    <property type="molecule type" value="Genomic_DNA"/>
</dbReference>
<protein>
    <recommendedName>
        <fullName evidence="14">Coproporphyrinogen-III oxidase</fullName>
        <ecNumber evidence="14">1.3.98.3</ecNumber>
    </recommendedName>
</protein>
<comment type="subunit">
    <text evidence="4">Monomer.</text>
</comment>
<dbReference type="GO" id="GO:0051989">
    <property type="term" value="F:coproporphyrinogen dehydrogenase activity"/>
    <property type="evidence" value="ECO:0007669"/>
    <property type="project" value="UniProtKB-EC"/>
</dbReference>
<dbReference type="SMART" id="SM00729">
    <property type="entry name" value="Elp3"/>
    <property type="match status" value="1"/>
</dbReference>
<keyword evidence="5 14" id="KW-0004">4Fe-4S</keyword>
<keyword evidence="12 14" id="KW-0627">Porphyrin biosynthesis</keyword>
<evidence type="ECO:0000256" key="2">
    <source>
        <dbReference type="ARBA" id="ARBA00004785"/>
    </source>
</evidence>
<name>A0ABU5GWT9_9GAMM</name>
<evidence type="ECO:0000256" key="11">
    <source>
        <dbReference type="ARBA" id="ARBA00023014"/>
    </source>
</evidence>
<evidence type="ECO:0000259" key="15">
    <source>
        <dbReference type="PROSITE" id="PS51918"/>
    </source>
</evidence>
<keyword evidence="11 14" id="KW-0411">Iron-sulfur</keyword>
<evidence type="ECO:0000256" key="8">
    <source>
        <dbReference type="ARBA" id="ARBA00022723"/>
    </source>
</evidence>
<organism evidence="16 17">
    <name type="scientific">Denitrificimonas halotolerans</name>
    <dbReference type="NCBI Taxonomy" id="3098930"/>
    <lineage>
        <taxon>Bacteria</taxon>
        <taxon>Pseudomonadati</taxon>
        <taxon>Pseudomonadota</taxon>
        <taxon>Gammaproteobacteria</taxon>
        <taxon>Pseudomonadales</taxon>
        <taxon>Pseudomonadaceae</taxon>
        <taxon>Denitrificimonas</taxon>
    </lineage>
</organism>
<dbReference type="PANTHER" id="PTHR13932">
    <property type="entry name" value="COPROPORPHYRINIGEN III OXIDASE"/>
    <property type="match status" value="1"/>
</dbReference>
<dbReference type="Gene3D" id="3.20.20.70">
    <property type="entry name" value="Aldolase class I"/>
    <property type="match status" value="1"/>
</dbReference>
<feature type="domain" description="Radical SAM core" evidence="15">
    <location>
        <begin position="48"/>
        <end position="287"/>
    </location>
</feature>
<accession>A0ABU5GWT9</accession>
<dbReference type="PANTHER" id="PTHR13932:SF6">
    <property type="entry name" value="OXYGEN-INDEPENDENT COPROPORPHYRINOGEN III OXIDASE"/>
    <property type="match status" value="1"/>
</dbReference>
<keyword evidence="8 14" id="KW-0479">Metal-binding</keyword>
<evidence type="ECO:0000256" key="14">
    <source>
        <dbReference type="PIRNR" id="PIRNR000167"/>
    </source>
</evidence>
<comment type="cofactor">
    <cofactor evidence="14">
        <name>[4Fe-4S] cluster</name>
        <dbReference type="ChEBI" id="CHEBI:49883"/>
    </cofactor>
    <text evidence="14">Binds 1 [4Fe-4S] cluster. The cluster is coordinated with 3 cysteines and an exchangeable S-adenosyl-L-methionine.</text>
</comment>
<comment type="similarity">
    <text evidence="3 14">Belongs to the anaerobic coproporphyrinogen-III oxidase family.</text>
</comment>
<dbReference type="InterPro" id="IPR004558">
    <property type="entry name" value="Coprogen_oxidase_HemN"/>
</dbReference>
<dbReference type="Pfam" id="PF04055">
    <property type="entry name" value="Radical_SAM"/>
    <property type="match status" value="1"/>
</dbReference>
<proteinExistence type="inferred from homology"/>
<comment type="caution">
    <text evidence="16">The sequence shown here is derived from an EMBL/GenBank/DDBJ whole genome shotgun (WGS) entry which is preliminary data.</text>
</comment>
<evidence type="ECO:0000256" key="5">
    <source>
        <dbReference type="ARBA" id="ARBA00022485"/>
    </source>
</evidence>
<sequence>MKDNTAWSSKLFSEYHRLEKQYNLYPAPTLFQHSISNFERFRVLRDQRKTLKPLAINVNIPFCSNACYYCSSNSTVTKDRSLGASYIHCLEQEIRLVARHLNSSQPVKQLHFGGGTPTFLKPNELKRLMDCLKNHFNIHSNHFTQYTIDIDPREADWSTMGVLRDIGFNQVNIEVQGLDPDVQHAINRLQSIEQTQTIVDAARTLQFRNISISLTYGLPKQTFASFSKAISQVIQLSPERVILHGYKHQPNRYPRQKHIKANELPSPRCIEYMLNHALQQFTRAGYQYIGMGLFALTHDELTSAQEDGSLHYGLNGYTTSPNCNTLGFGVSAISQFGSLYYQNTHDLFDYQAACSQQQLSPAKSLCFNIIDQVKRYITQALACQFSVNFTCIEQFYQVNCKTLFQAQWPQLEQMHADGLLTLSEHNLTITEQGRLFTAAVCQLFNDSIEQDTTLKAATF</sequence>
<evidence type="ECO:0000256" key="12">
    <source>
        <dbReference type="ARBA" id="ARBA00023244"/>
    </source>
</evidence>
<dbReference type="InterPro" id="IPR058240">
    <property type="entry name" value="rSAM_sf"/>
</dbReference>
<dbReference type="CDD" id="cd01335">
    <property type="entry name" value="Radical_SAM"/>
    <property type="match status" value="1"/>
</dbReference>
<keyword evidence="9 14" id="KW-0560">Oxidoreductase</keyword>
<dbReference type="EC" id="1.3.98.3" evidence="14"/>
<keyword evidence="7 14" id="KW-0949">S-adenosyl-L-methionine</keyword>
<evidence type="ECO:0000256" key="3">
    <source>
        <dbReference type="ARBA" id="ARBA00005493"/>
    </source>
</evidence>
<dbReference type="PIRSF" id="PIRSF000167">
    <property type="entry name" value="HemN"/>
    <property type="match status" value="1"/>
</dbReference>
<dbReference type="Gene3D" id="1.10.10.920">
    <property type="match status" value="1"/>
</dbReference>
<dbReference type="InterPro" id="IPR007197">
    <property type="entry name" value="rSAM"/>
</dbReference>
<evidence type="ECO:0000256" key="10">
    <source>
        <dbReference type="ARBA" id="ARBA00023004"/>
    </source>
</evidence>
<keyword evidence="6 14" id="KW-0963">Cytoplasm</keyword>
<keyword evidence="10 14" id="KW-0408">Iron</keyword>
<evidence type="ECO:0000256" key="7">
    <source>
        <dbReference type="ARBA" id="ARBA00022691"/>
    </source>
</evidence>
<evidence type="ECO:0000313" key="16">
    <source>
        <dbReference type="EMBL" id="MDY7220108.1"/>
    </source>
</evidence>
<dbReference type="SUPFAM" id="SSF102114">
    <property type="entry name" value="Radical SAM enzymes"/>
    <property type="match status" value="1"/>
</dbReference>
<keyword evidence="17" id="KW-1185">Reference proteome</keyword>
<dbReference type="RefSeq" id="WP_321554216.1">
    <property type="nucleotide sequence ID" value="NZ_JAXIVU010000018.1"/>
</dbReference>
<dbReference type="InterPro" id="IPR034505">
    <property type="entry name" value="Coproporphyrinogen-III_oxidase"/>
</dbReference>
<comment type="subcellular location">
    <subcellularLocation>
        <location evidence="1 14">Cytoplasm</location>
    </subcellularLocation>
</comment>
<comment type="catalytic activity">
    <reaction evidence="13 14">
        <text>coproporphyrinogen III + 2 S-adenosyl-L-methionine = protoporphyrinogen IX + 2 5'-deoxyadenosine + 2 L-methionine + 2 CO2</text>
        <dbReference type="Rhea" id="RHEA:15425"/>
        <dbReference type="ChEBI" id="CHEBI:16526"/>
        <dbReference type="ChEBI" id="CHEBI:17319"/>
        <dbReference type="ChEBI" id="CHEBI:57307"/>
        <dbReference type="ChEBI" id="CHEBI:57309"/>
        <dbReference type="ChEBI" id="CHEBI:57844"/>
        <dbReference type="ChEBI" id="CHEBI:59789"/>
        <dbReference type="EC" id="1.3.98.3"/>
    </reaction>
</comment>
<evidence type="ECO:0000313" key="17">
    <source>
        <dbReference type="Proteomes" id="UP001294570"/>
    </source>
</evidence>
<dbReference type="InterPro" id="IPR013785">
    <property type="entry name" value="Aldolase_TIM"/>
</dbReference>
<dbReference type="SFLD" id="SFLDS00029">
    <property type="entry name" value="Radical_SAM"/>
    <property type="match status" value="1"/>
</dbReference>
<dbReference type="SFLD" id="SFLDG01065">
    <property type="entry name" value="anaerobic_coproporphyrinogen-I"/>
    <property type="match status" value="1"/>
</dbReference>
<dbReference type="PROSITE" id="PS51918">
    <property type="entry name" value="RADICAL_SAM"/>
    <property type="match status" value="1"/>
</dbReference>
<evidence type="ECO:0000256" key="6">
    <source>
        <dbReference type="ARBA" id="ARBA00022490"/>
    </source>
</evidence>
<evidence type="ECO:0000256" key="13">
    <source>
        <dbReference type="ARBA" id="ARBA00048321"/>
    </source>
</evidence>
<reference evidence="16 17" key="1">
    <citation type="submission" date="2023-12" db="EMBL/GenBank/DDBJ databases">
        <title>Denitrificimonas halotolerans sp. nov.,a novel species isolated from landfill leachate.</title>
        <authorList>
            <person name="Wang S."/>
        </authorList>
    </citation>
    <scope>NUCLEOTIDE SEQUENCE [LARGE SCALE GENOMIC DNA]</scope>
    <source>
        <strain evidence="16 17">JX-1</strain>
    </source>
</reference>
<evidence type="ECO:0000256" key="1">
    <source>
        <dbReference type="ARBA" id="ARBA00004496"/>
    </source>
</evidence>
<dbReference type="NCBIfam" id="TIGR00538">
    <property type="entry name" value="hemN"/>
    <property type="match status" value="1"/>
</dbReference>
<comment type="pathway">
    <text evidence="2 14">Porphyrin-containing compound metabolism; protoporphyrin-IX biosynthesis; protoporphyrinogen-IX from coproporphyrinogen-III (AdoMet route): step 1/1.</text>
</comment>
<dbReference type="Proteomes" id="UP001294570">
    <property type="component" value="Unassembled WGS sequence"/>
</dbReference>
<evidence type="ECO:0000256" key="9">
    <source>
        <dbReference type="ARBA" id="ARBA00023002"/>
    </source>
</evidence>
<gene>
    <name evidence="16" type="primary">hemN</name>
    <name evidence="16" type="ORF">TOI97_11095</name>
</gene>